<proteinExistence type="inferred from homology"/>
<reference evidence="3 4" key="1">
    <citation type="submission" date="2016-03" db="EMBL/GenBank/DDBJ databases">
        <title>Complete genome sequence of Shewanella psychrophila WP2, a deep sea bacterium isolated from west Pacific sediment.</title>
        <authorList>
            <person name="Xu G."/>
            <person name="Jian H."/>
        </authorList>
    </citation>
    <scope>NUCLEOTIDE SEQUENCE [LARGE SCALE GENOMIC DNA]</scope>
    <source>
        <strain evidence="3 4">WP2</strain>
    </source>
</reference>
<dbReference type="SMART" id="SM00382">
    <property type="entry name" value="AAA"/>
    <property type="match status" value="1"/>
</dbReference>
<dbReference type="STRING" id="225848.Sps_04679"/>
<dbReference type="RefSeq" id="WP_077754610.1">
    <property type="nucleotide sequence ID" value="NZ_CP014782.1"/>
</dbReference>
<dbReference type="AlphaFoldDB" id="A0A1S6HWA9"/>
<evidence type="ECO:0000313" key="4">
    <source>
        <dbReference type="Proteomes" id="UP000189545"/>
    </source>
</evidence>
<dbReference type="OrthoDB" id="9810761at2"/>
<dbReference type="GO" id="GO:0005524">
    <property type="term" value="F:ATP binding"/>
    <property type="evidence" value="ECO:0007669"/>
    <property type="project" value="InterPro"/>
</dbReference>
<dbReference type="InterPro" id="IPR001482">
    <property type="entry name" value="T2SS/T4SS_dom"/>
</dbReference>
<keyword evidence="4" id="KW-1185">Reference proteome</keyword>
<dbReference type="InterPro" id="IPR027417">
    <property type="entry name" value="P-loop_NTPase"/>
</dbReference>
<dbReference type="SUPFAM" id="SSF52540">
    <property type="entry name" value="P-loop containing nucleoside triphosphate hydrolases"/>
    <property type="match status" value="1"/>
</dbReference>
<evidence type="ECO:0000313" key="3">
    <source>
        <dbReference type="EMBL" id="AQS39762.1"/>
    </source>
</evidence>
<dbReference type="PANTHER" id="PTHR30486:SF6">
    <property type="entry name" value="TYPE IV PILUS RETRACTATION ATPASE PILT"/>
    <property type="match status" value="1"/>
</dbReference>
<dbReference type="PANTHER" id="PTHR30486">
    <property type="entry name" value="TWITCHING MOTILITY PROTEIN PILT"/>
    <property type="match status" value="1"/>
</dbReference>
<evidence type="ECO:0000259" key="2">
    <source>
        <dbReference type="SMART" id="SM00382"/>
    </source>
</evidence>
<dbReference type="InterPro" id="IPR014149">
    <property type="entry name" value="Conjug-transfer_TrbB"/>
</dbReference>
<protein>
    <submittedName>
        <fullName evidence="3">P-type conjugative transfer ATPase TrbB</fullName>
    </submittedName>
</protein>
<sequence length="308" mass="33402">MIDSRISSLIAHIGPAIMSKLDDPNVMEILLNPDGNLWVEEFGQPMTLFGTLSSVKSNLVLKSIAGFHDTVVNADHPILECELPIDGSRFEGIIPPVTAAPTFTIRKKAVKVFTLHEYIGSGTLTQAQYECLIKAIASHKNILIVGGTGSGKTTFANALIDAMVKHDENDRIIIIEDTNEIQCSAPNFVALRANTNTTMNQLLRATLRLRPDRILIGEVRGGEALALLKAWNTGHPGGIATIHADSAVMGLSRLEDCISEATATINKTLIANAINVIVFIKKTREGRRIEEIIEVTGFEAGQYHTQSA</sequence>
<dbReference type="Proteomes" id="UP000189545">
    <property type="component" value="Chromosome"/>
</dbReference>
<dbReference type="Gene3D" id="3.30.450.90">
    <property type="match status" value="1"/>
</dbReference>
<accession>A0A1S6HWA9</accession>
<dbReference type="CDD" id="cd01130">
    <property type="entry name" value="VirB11-like_ATPase"/>
    <property type="match status" value="1"/>
</dbReference>
<dbReference type="KEGG" id="spsw:Sps_04679"/>
<dbReference type="GO" id="GO:0016887">
    <property type="term" value="F:ATP hydrolysis activity"/>
    <property type="evidence" value="ECO:0007669"/>
    <property type="project" value="InterPro"/>
</dbReference>
<dbReference type="Gene3D" id="3.40.50.300">
    <property type="entry name" value="P-loop containing nucleotide triphosphate hydrolases"/>
    <property type="match status" value="1"/>
</dbReference>
<feature type="domain" description="AAA+ ATPase" evidence="2">
    <location>
        <begin position="138"/>
        <end position="284"/>
    </location>
</feature>
<name>A0A1S6HWA9_9GAMM</name>
<dbReference type="Pfam" id="PF00437">
    <property type="entry name" value="T2SSE"/>
    <property type="match status" value="1"/>
</dbReference>
<dbReference type="EMBL" id="CP014782">
    <property type="protein sequence ID" value="AQS39762.1"/>
    <property type="molecule type" value="Genomic_DNA"/>
</dbReference>
<organism evidence="3 4">
    <name type="scientific">Shewanella psychrophila</name>
    <dbReference type="NCBI Taxonomy" id="225848"/>
    <lineage>
        <taxon>Bacteria</taxon>
        <taxon>Pseudomonadati</taxon>
        <taxon>Pseudomonadota</taxon>
        <taxon>Gammaproteobacteria</taxon>
        <taxon>Alteromonadales</taxon>
        <taxon>Shewanellaceae</taxon>
        <taxon>Shewanella</taxon>
    </lineage>
</organism>
<dbReference type="GO" id="GO:0005737">
    <property type="term" value="C:cytoplasm"/>
    <property type="evidence" value="ECO:0007669"/>
    <property type="project" value="InterPro"/>
</dbReference>
<dbReference type="InterPro" id="IPR003593">
    <property type="entry name" value="AAA+_ATPase"/>
</dbReference>
<comment type="similarity">
    <text evidence="1">Belongs to the GSP E family.</text>
</comment>
<evidence type="ECO:0000256" key="1">
    <source>
        <dbReference type="ARBA" id="ARBA00006611"/>
    </source>
</evidence>
<gene>
    <name evidence="3" type="ORF">Sps_04679</name>
</gene>
<dbReference type="InterPro" id="IPR050921">
    <property type="entry name" value="T4SS_GSP_E_ATPase"/>
</dbReference>
<dbReference type="NCBIfam" id="TIGR02782">
    <property type="entry name" value="TrbB_P"/>
    <property type="match status" value="1"/>
</dbReference>